<feature type="compositionally biased region" description="Acidic residues" evidence="1">
    <location>
        <begin position="60"/>
        <end position="80"/>
    </location>
</feature>
<evidence type="ECO:0000256" key="1">
    <source>
        <dbReference type="SAM" id="MobiDB-lite"/>
    </source>
</evidence>
<evidence type="ECO:0000313" key="2">
    <source>
        <dbReference type="EMBL" id="GJD47584.1"/>
    </source>
</evidence>
<dbReference type="Proteomes" id="UP001055167">
    <property type="component" value="Unassembled WGS sequence"/>
</dbReference>
<gene>
    <name evidence="2" type="ORF">OPKNFCMD_0292</name>
</gene>
<accession>A0ABQ4QSA7</accession>
<feature type="compositionally biased region" description="Acidic residues" evidence="1">
    <location>
        <begin position="92"/>
        <end position="115"/>
    </location>
</feature>
<sequence>MMFTLDIDGTPVAIIRSTEARARELLDVEGFKDDLRTMTSDGRPLWSGRAEALTLRPSTEEETETFEDAMDEDEFDDEPAADPAKGDSRDASEDEEDDVDILFLVDIDDDEEDAG</sequence>
<proteinExistence type="predicted"/>
<reference evidence="2" key="2">
    <citation type="submission" date="2021-08" db="EMBL/GenBank/DDBJ databases">
        <authorList>
            <person name="Tani A."/>
            <person name="Ola A."/>
            <person name="Ogura Y."/>
            <person name="Katsura K."/>
            <person name="Hayashi T."/>
        </authorList>
    </citation>
    <scope>NUCLEOTIDE SEQUENCE</scope>
    <source>
        <strain evidence="2">KCTC 52305</strain>
    </source>
</reference>
<protein>
    <recommendedName>
        <fullName evidence="4">Glutamine amidotransferase</fullName>
    </recommendedName>
</protein>
<evidence type="ECO:0008006" key="4">
    <source>
        <dbReference type="Google" id="ProtNLM"/>
    </source>
</evidence>
<name>A0ABQ4QSA7_9HYPH</name>
<feature type="region of interest" description="Disordered" evidence="1">
    <location>
        <begin position="54"/>
        <end position="115"/>
    </location>
</feature>
<evidence type="ECO:0000313" key="3">
    <source>
        <dbReference type="Proteomes" id="UP001055167"/>
    </source>
</evidence>
<reference evidence="2" key="1">
    <citation type="journal article" date="2021" name="Front. Microbiol.">
        <title>Comprehensive Comparative Genomics and Phenotyping of Methylobacterium Species.</title>
        <authorList>
            <person name="Alessa O."/>
            <person name="Ogura Y."/>
            <person name="Fujitani Y."/>
            <person name="Takami H."/>
            <person name="Hayashi T."/>
            <person name="Sahin N."/>
            <person name="Tani A."/>
        </authorList>
    </citation>
    <scope>NUCLEOTIDE SEQUENCE</scope>
    <source>
        <strain evidence="2">KCTC 52305</strain>
    </source>
</reference>
<comment type="caution">
    <text evidence="2">The sequence shown here is derived from an EMBL/GenBank/DDBJ whole genome shotgun (WGS) entry which is preliminary data.</text>
</comment>
<keyword evidence="3" id="KW-1185">Reference proteome</keyword>
<organism evidence="2 3">
    <name type="scientific">Methylobacterium crusticola</name>
    <dbReference type="NCBI Taxonomy" id="1697972"/>
    <lineage>
        <taxon>Bacteria</taxon>
        <taxon>Pseudomonadati</taxon>
        <taxon>Pseudomonadota</taxon>
        <taxon>Alphaproteobacteria</taxon>
        <taxon>Hyphomicrobiales</taxon>
        <taxon>Methylobacteriaceae</taxon>
        <taxon>Methylobacterium</taxon>
    </lineage>
</organism>
<dbReference type="EMBL" id="BPQH01000001">
    <property type="protein sequence ID" value="GJD47584.1"/>
    <property type="molecule type" value="Genomic_DNA"/>
</dbReference>